<feature type="coiled-coil region" evidence="1">
    <location>
        <begin position="44"/>
        <end position="71"/>
    </location>
</feature>
<dbReference type="OrthoDB" id="1798834at2"/>
<keyword evidence="3" id="KW-1185">Reference proteome</keyword>
<keyword evidence="1" id="KW-0175">Coiled coil</keyword>
<protein>
    <recommendedName>
        <fullName evidence="4">ABC transporter Uup C-terminal domain-containing protein</fullName>
    </recommendedName>
</protein>
<evidence type="ECO:0000313" key="3">
    <source>
        <dbReference type="Proteomes" id="UP000284177"/>
    </source>
</evidence>
<name>A0A419T449_9FIRM</name>
<dbReference type="EMBL" id="MCIB01000012">
    <property type="protein sequence ID" value="RKD32337.1"/>
    <property type="molecule type" value="Genomic_DNA"/>
</dbReference>
<dbReference type="AlphaFoldDB" id="A0A419T449"/>
<sequence length="80" mass="9862">MNNSKDKEYFEQKLEWVKYRIKMLNKIEEKLREMKGLAKYVKDNDLDEEEIQEINTKIDSLREEVVEMDEKSKTFWLDNQ</sequence>
<comment type="caution">
    <text evidence="2">The sequence shown here is derived from an EMBL/GenBank/DDBJ whole genome shotgun (WGS) entry which is preliminary data.</text>
</comment>
<evidence type="ECO:0000313" key="2">
    <source>
        <dbReference type="EMBL" id="RKD32337.1"/>
    </source>
</evidence>
<dbReference type="Proteomes" id="UP000284177">
    <property type="component" value="Unassembled WGS sequence"/>
</dbReference>
<gene>
    <name evidence="2" type="ORF">BET03_03245</name>
</gene>
<dbReference type="RefSeq" id="WP_120168805.1">
    <property type="nucleotide sequence ID" value="NZ_MCIB01000012.1"/>
</dbReference>
<evidence type="ECO:0000256" key="1">
    <source>
        <dbReference type="SAM" id="Coils"/>
    </source>
</evidence>
<proteinExistence type="predicted"/>
<organism evidence="2 3">
    <name type="scientific">Thermohalobacter berrensis</name>
    <dbReference type="NCBI Taxonomy" id="99594"/>
    <lineage>
        <taxon>Bacteria</taxon>
        <taxon>Bacillati</taxon>
        <taxon>Bacillota</taxon>
        <taxon>Tissierellia</taxon>
        <taxon>Tissierellales</taxon>
        <taxon>Thermohalobacteraceae</taxon>
        <taxon>Thermohalobacter</taxon>
    </lineage>
</organism>
<reference evidence="2 3" key="1">
    <citation type="submission" date="2016-08" db="EMBL/GenBank/DDBJ databases">
        <title>Novel Firmicutes and Novel Genomes.</title>
        <authorList>
            <person name="Poppleton D.I."/>
            <person name="Gribaldo S."/>
        </authorList>
    </citation>
    <scope>NUCLEOTIDE SEQUENCE [LARGE SCALE GENOMIC DNA]</scope>
    <source>
        <strain evidence="2 3">CTT3</strain>
    </source>
</reference>
<accession>A0A419T449</accession>
<evidence type="ECO:0008006" key="4">
    <source>
        <dbReference type="Google" id="ProtNLM"/>
    </source>
</evidence>